<dbReference type="Gene3D" id="3.40.50.2300">
    <property type="match status" value="1"/>
</dbReference>
<dbReference type="InterPro" id="IPR050595">
    <property type="entry name" value="Bact_response_regulator"/>
</dbReference>
<accession>A0AA48KBS5</accession>
<dbReference type="Pfam" id="PF14332">
    <property type="entry name" value="DUF4388"/>
    <property type="match status" value="1"/>
</dbReference>
<keyword evidence="2" id="KW-0902">Two-component regulatory system</keyword>
<evidence type="ECO:0000259" key="4">
    <source>
        <dbReference type="PROSITE" id="PS50110"/>
    </source>
</evidence>
<evidence type="ECO:0000256" key="2">
    <source>
        <dbReference type="ARBA" id="ARBA00023012"/>
    </source>
</evidence>
<dbReference type="AlphaFoldDB" id="A0AA48KBS5"/>
<evidence type="ECO:0000256" key="3">
    <source>
        <dbReference type="PROSITE-ProRule" id="PRU00169"/>
    </source>
</evidence>
<feature type="domain" description="Response regulatory" evidence="4">
    <location>
        <begin position="12"/>
        <end position="127"/>
    </location>
</feature>
<proteinExistence type="predicted"/>
<sequence length="246" mass="27010">MIPSAGSPALKTALIVEDEQSTLRFYMTGLKGLHEFRLLSAVNGQEALDVLRDTPVDVVVTDLNMPVMDGYSLIAVLAERYPSLPIIVITSVAEPGMREQALQLGALRVIPKPPRLSAVMETLRSAVSVPPQGLVRGIGLGSVLQLLNWERRSATLTVRSEEGTGHLYVKEGELVHALFGREEGLPAAYRILGWEHVQAEFVFTCKMQPTIDLPLPELLMNLAFVRDTQRMGQPGAGEAHDERWHG</sequence>
<name>A0AA48KBS5_9BACT</name>
<dbReference type="SMART" id="SM00448">
    <property type="entry name" value="REC"/>
    <property type="match status" value="1"/>
</dbReference>
<gene>
    <name evidence="5" type="ORF">METESE_11340</name>
</gene>
<reference evidence="5" key="1">
    <citation type="journal article" date="2023" name="Int. J. Syst. Evol. Microbiol.">
        <title>Mesoterricola silvestris gen. nov., sp. nov., Mesoterricola sediminis sp. nov., Geothrix oryzae sp. nov., Geothrix edaphica sp. nov., Geothrix rubra sp. nov., and Geothrix limicola sp. nov., six novel members of Acidobacteriota isolated from soils.</title>
        <authorList>
            <person name="Itoh H."/>
            <person name="Sugisawa Y."/>
            <person name="Mise K."/>
            <person name="Xu Z."/>
            <person name="Kuniyasu M."/>
            <person name="Ushijima N."/>
            <person name="Kawano K."/>
            <person name="Kobayashi E."/>
            <person name="Shiratori Y."/>
            <person name="Masuda Y."/>
            <person name="Senoo K."/>
        </authorList>
    </citation>
    <scope>NUCLEOTIDE SEQUENCE</scope>
    <source>
        <strain evidence="5">W786</strain>
    </source>
</reference>
<dbReference type="CDD" id="cd00156">
    <property type="entry name" value="REC"/>
    <property type="match status" value="1"/>
</dbReference>
<dbReference type="KEGG" id="msea:METESE_11340"/>
<protein>
    <recommendedName>
        <fullName evidence="4">Response regulatory domain-containing protein</fullName>
    </recommendedName>
</protein>
<dbReference type="GO" id="GO:0000160">
    <property type="term" value="P:phosphorelay signal transduction system"/>
    <property type="evidence" value="ECO:0007669"/>
    <property type="project" value="UniProtKB-KW"/>
</dbReference>
<dbReference type="PANTHER" id="PTHR44591">
    <property type="entry name" value="STRESS RESPONSE REGULATOR PROTEIN 1"/>
    <property type="match status" value="1"/>
</dbReference>
<evidence type="ECO:0000313" key="6">
    <source>
        <dbReference type="Proteomes" id="UP001228113"/>
    </source>
</evidence>
<feature type="modified residue" description="4-aspartylphosphate" evidence="3">
    <location>
        <position position="62"/>
    </location>
</feature>
<dbReference type="SUPFAM" id="SSF52172">
    <property type="entry name" value="CheY-like"/>
    <property type="match status" value="1"/>
</dbReference>
<dbReference type="Proteomes" id="UP001228113">
    <property type="component" value="Chromosome"/>
</dbReference>
<dbReference type="InterPro" id="IPR011006">
    <property type="entry name" value="CheY-like_superfamily"/>
</dbReference>
<dbReference type="EMBL" id="AP027081">
    <property type="protein sequence ID" value="BDU76176.1"/>
    <property type="molecule type" value="Genomic_DNA"/>
</dbReference>
<dbReference type="PANTHER" id="PTHR44591:SF14">
    <property type="entry name" value="PROTEIN PILG"/>
    <property type="match status" value="1"/>
</dbReference>
<keyword evidence="1 3" id="KW-0597">Phosphoprotein</keyword>
<keyword evidence="6" id="KW-1185">Reference proteome</keyword>
<dbReference type="Pfam" id="PF00072">
    <property type="entry name" value="Response_reg"/>
    <property type="match status" value="1"/>
</dbReference>
<dbReference type="RefSeq" id="WP_243334111.1">
    <property type="nucleotide sequence ID" value="NZ_AP027081.1"/>
</dbReference>
<dbReference type="InterPro" id="IPR001789">
    <property type="entry name" value="Sig_transdc_resp-reg_receiver"/>
</dbReference>
<dbReference type="InterPro" id="IPR025497">
    <property type="entry name" value="PatA-like_N"/>
</dbReference>
<organism evidence="5 6">
    <name type="scientific">Mesoterricola sediminis</name>
    <dbReference type="NCBI Taxonomy" id="2927980"/>
    <lineage>
        <taxon>Bacteria</taxon>
        <taxon>Pseudomonadati</taxon>
        <taxon>Acidobacteriota</taxon>
        <taxon>Holophagae</taxon>
        <taxon>Holophagales</taxon>
        <taxon>Holophagaceae</taxon>
        <taxon>Mesoterricola</taxon>
    </lineage>
</organism>
<dbReference type="PROSITE" id="PS50110">
    <property type="entry name" value="RESPONSE_REGULATORY"/>
    <property type="match status" value="1"/>
</dbReference>
<evidence type="ECO:0000256" key="1">
    <source>
        <dbReference type="ARBA" id="ARBA00022553"/>
    </source>
</evidence>
<evidence type="ECO:0000313" key="5">
    <source>
        <dbReference type="EMBL" id="BDU76176.1"/>
    </source>
</evidence>